<evidence type="ECO:0000313" key="2">
    <source>
        <dbReference type="Proteomes" id="UP000028933"/>
    </source>
</evidence>
<protein>
    <submittedName>
        <fullName evidence="1">Uncharacterized protein</fullName>
    </submittedName>
</protein>
<dbReference type="STRING" id="1338011.BD94_2984"/>
<organism evidence="1 2">
    <name type="scientific">Elizabethkingia anophelis NUHP1</name>
    <dbReference type="NCBI Taxonomy" id="1338011"/>
    <lineage>
        <taxon>Bacteria</taxon>
        <taxon>Pseudomonadati</taxon>
        <taxon>Bacteroidota</taxon>
        <taxon>Flavobacteriia</taxon>
        <taxon>Flavobacteriales</taxon>
        <taxon>Weeksellaceae</taxon>
        <taxon>Elizabethkingia</taxon>
    </lineage>
</organism>
<name>A0A077EKI7_9FLAO</name>
<gene>
    <name evidence="1" type="ORF">BD94_2984</name>
</gene>
<reference evidence="1" key="2">
    <citation type="journal article" date="2015" name="Genome Biol. Evol.">
        <title>Complete Genome Sequence and Transcriptomic Analysis of the Novel Pathogen Elizabethkingia anophelis in Response to Oxidative Stress.</title>
        <authorList>
            <person name="Li Y."/>
            <person name="Liu Y."/>
            <person name="Chew S.C."/>
            <person name="Tay M."/>
            <person name="Salido M.M."/>
            <person name="Teo J."/>
            <person name="Lauro F.M."/>
            <person name="Givskov M."/>
            <person name="Yang L."/>
        </authorList>
    </citation>
    <scope>NUCLEOTIDE SEQUENCE</scope>
    <source>
        <strain evidence="1">NUHP1</strain>
    </source>
</reference>
<dbReference type="Proteomes" id="UP000028933">
    <property type="component" value="Chromosome"/>
</dbReference>
<evidence type="ECO:0000313" key="1">
    <source>
        <dbReference type="EMBL" id="AIL46759.1"/>
    </source>
</evidence>
<sequence>MHSKIIKNPKIWVATCNNKQGAEIDKPFPEKMLKSSLFSESVLIKIIKKLD</sequence>
<dbReference type="EMBL" id="CP007547">
    <property type="protein sequence ID" value="AIL46759.1"/>
    <property type="molecule type" value="Genomic_DNA"/>
</dbReference>
<dbReference type="AlphaFoldDB" id="A0A077EKI7"/>
<dbReference type="HOGENOM" id="CLU_3098362_0_0_10"/>
<accession>A0A077EKI7</accession>
<reference evidence="1" key="1">
    <citation type="journal article" date="2013" name="Lancet">
        <title>First case of E anophelis outbreak in an intensive-care unit.</title>
        <authorList>
            <person name="Teo J."/>
            <person name="Tan S.Y."/>
            <person name="Tay M."/>
            <person name="Ding Y."/>
            <person name="Kjelleberg S."/>
            <person name="Givskov M."/>
            <person name="Lin R.T."/>
            <person name="Yang L."/>
        </authorList>
    </citation>
    <scope>NUCLEOTIDE SEQUENCE [LARGE SCALE GENOMIC DNA]</scope>
    <source>
        <strain evidence="1">NUHP1</strain>
    </source>
</reference>
<proteinExistence type="predicted"/>
<dbReference type="KEGG" id="eao:BD94_2984"/>